<dbReference type="Proteomes" id="UP000315133">
    <property type="component" value="Unassembled WGS sequence"/>
</dbReference>
<keyword evidence="2" id="KW-0575">Peroxidase</keyword>
<dbReference type="EMBL" id="VFPU01000002">
    <property type="protein sequence ID" value="TQM91256.1"/>
    <property type="molecule type" value="Genomic_DNA"/>
</dbReference>
<evidence type="ECO:0000259" key="1">
    <source>
        <dbReference type="Pfam" id="PF02627"/>
    </source>
</evidence>
<protein>
    <submittedName>
        <fullName evidence="2">AhpD family alkylhydroperoxidase</fullName>
    </submittedName>
</protein>
<dbReference type="InterPro" id="IPR003779">
    <property type="entry name" value="CMD-like"/>
</dbReference>
<dbReference type="SUPFAM" id="SSF69118">
    <property type="entry name" value="AhpD-like"/>
    <property type="match status" value="1"/>
</dbReference>
<dbReference type="InterPro" id="IPR029032">
    <property type="entry name" value="AhpD-like"/>
</dbReference>
<organism evidence="2 3">
    <name type="scientific">Ornithinimicrobium humiphilum</name>
    <dbReference type="NCBI Taxonomy" id="125288"/>
    <lineage>
        <taxon>Bacteria</taxon>
        <taxon>Bacillati</taxon>
        <taxon>Actinomycetota</taxon>
        <taxon>Actinomycetes</taxon>
        <taxon>Micrococcales</taxon>
        <taxon>Ornithinimicrobiaceae</taxon>
        <taxon>Ornithinimicrobium</taxon>
    </lineage>
</organism>
<dbReference type="AlphaFoldDB" id="A0A543K836"/>
<comment type="caution">
    <text evidence="2">The sequence shown here is derived from an EMBL/GenBank/DDBJ whole genome shotgun (WGS) entry which is preliminary data.</text>
</comment>
<accession>A0A543K836</accession>
<keyword evidence="2" id="KW-0560">Oxidoreductase</keyword>
<dbReference type="PANTHER" id="PTHR34846:SF10">
    <property type="entry name" value="CYTOPLASMIC PROTEIN"/>
    <property type="match status" value="1"/>
</dbReference>
<reference evidence="2 3" key="1">
    <citation type="submission" date="2019-06" db="EMBL/GenBank/DDBJ databases">
        <title>Sequencing the genomes of 1000 actinobacteria strains.</title>
        <authorList>
            <person name="Klenk H.-P."/>
        </authorList>
    </citation>
    <scope>NUCLEOTIDE SEQUENCE [LARGE SCALE GENOMIC DNA]</scope>
    <source>
        <strain evidence="2 3">DSM 12362</strain>
    </source>
</reference>
<evidence type="ECO:0000313" key="2">
    <source>
        <dbReference type="EMBL" id="TQM91256.1"/>
    </source>
</evidence>
<keyword evidence="3" id="KW-1185">Reference proteome</keyword>
<dbReference type="OrthoDB" id="657225at2"/>
<dbReference type="Gene3D" id="1.20.1290.10">
    <property type="entry name" value="AhpD-like"/>
    <property type="match status" value="1"/>
</dbReference>
<proteinExistence type="predicted"/>
<feature type="domain" description="Carboxymuconolactone decarboxylase-like" evidence="1">
    <location>
        <begin position="65"/>
        <end position="130"/>
    </location>
</feature>
<evidence type="ECO:0000313" key="3">
    <source>
        <dbReference type="Proteomes" id="UP000315133"/>
    </source>
</evidence>
<dbReference type="PANTHER" id="PTHR34846">
    <property type="entry name" value="4-CARBOXYMUCONOLACTONE DECARBOXYLASE FAMILY PROTEIN (AFU_ORTHOLOGUE AFUA_6G11590)"/>
    <property type="match status" value="1"/>
</dbReference>
<sequence>MTTTTERRAAIRVPVEEPRGVLGRLMRWYSRRTYGDVLDNGLVLWHHKRALVATLLHEKQIERFDALPPGLRTLAELRAATLIGCSWCVDFGSWLAHGRGLDLEHLREVVRWEESDVFDETERLVLEFTDAATATPPNVTDELVARLTDAVGVSGVVELAKMVAVENERSRFNHALGLTSQGFSDRCELPGD</sequence>
<dbReference type="GO" id="GO:0051920">
    <property type="term" value="F:peroxiredoxin activity"/>
    <property type="evidence" value="ECO:0007669"/>
    <property type="project" value="InterPro"/>
</dbReference>
<dbReference type="RefSeq" id="WP_141820783.1">
    <property type="nucleotide sequence ID" value="NZ_BAAAIL010000001.1"/>
</dbReference>
<gene>
    <name evidence="2" type="ORF">FB476_2994</name>
</gene>
<dbReference type="Pfam" id="PF02627">
    <property type="entry name" value="CMD"/>
    <property type="match status" value="1"/>
</dbReference>
<name>A0A543K836_9MICO</name>